<protein>
    <recommendedName>
        <fullName evidence="6">Serine protease</fullName>
        <ecNumber evidence="6">3.4.21.-</ecNumber>
    </recommendedName>
</protein>
<dbReference type="RefSeq" id="WP_093649992.1">
    <property type="nucleotide sequence ID" value="NZ_CTEN01000001.1"/>
</dbReference>
<evidence type="ECO:0000256" key="5">
    <source>
        <dbReference type="ARBA" id="ARBA00022825"/>
    </source>
</evidence>
<evidence type="ECO:0000256" key="1">
    <source>
        <dbReference type="ARBA" id="ARBA00008764"/>
    </source>
</evidence>
<name>A0A0E3WEU5_9STRE</name>
<dbReference type="STRING" id="1608583.BN1356_00675"/>
<dbReference type="Gene3D" id="2.40.10.10">
    <property type="entry name" value="Trypsin-like serine proteases"/>
    <property type="match status" value="2"/>
</dbReference>
<feature type="domain" description="DUF5648" evidence="8">
    <location>
        <begin position="341"/>
        <end position="389"/>
    </location>
</feature>
<dbReference type="InterPro" id="IPR001254">
    <property type="entry name" value="Trypsin_dom"/>
</dbReference>
<organism evidence="9 10">
    <name type="scientific">Streptococcus varani</name>
    <dbReference type="NCBI Taxonomy" id="1608583"/>
    <lineage>
        <taxon>Bacteria</taxon>
        <taxon>Bacillati</taxon>
        <taxon>Bacillota</taxon>
        <taxon>Bacilli</taxon>
        <taxon>Lactobacillales</taxon>
        <taxon>Streptococcaceae</taxon>
        <taxon>Streptococcus</taxon>
    </lineage>
</organism>
<dbReference type="OrthoDB" id="2218264at2"/>
<evidence type="ECO:0000259" key="8">
    <source>
        <dbReference type="Pfam" id="PF18885"/>
    </source>
</evidence>
<evidence type="ECO:0000256" key="4">
    <source>
        <dbReference type="ARBA" id="ARBA00022801"/>
    </source>
</evidence>
<dbReference type="Proteomes" id="UP000198604">
    <property type="component" value="Unassembled WGS sequence"/>
</dbReference>
<evidence type="ECO:0000256" key="3">
    <source>
        <dbReference type="ARBA" id="ARBA00022729"/>
    </source>
</evidence>
<dbReference type="EMBL" id="CTEN01000001">
    <property type="protein sequence ID" value="CQR24317.1"/>
    <property type="molecule type" value="Genomic_DNA"/>
</dbReference>
<proteinExistence type="inferred from homology"/>
<feature type="domain" description="Peptidase S1" evidence="7">
    <location>
        <begin position="121"/>
        <end position="311"/>
    </location>
</feature>
<evidence type="ECO:0000256" key="2">
    <source>
        <dbReference type="ARBA" id="ARBA00022670"/>
    </source>
</evidence>
<dbReference type="AlphaFoldDB" id="A0A0E3WEU5"/>
<dbReference type="Pfam" id="PF18885">
    <property type="entry name" value="DUF5648"/>
    <property type="match status" value="1"/>
</dbReference>
<feature type="chain" id="PRO_5006986609" description="Serine protease" evidence="6">
    <location>
        <begin position="28"/>
        <end position="389"/>
    </location>
</feature>
<dbReference type="PANTHER" id="PTHR15462">
    <property type="entry name" value="SERINE PROTEASE"/>
    <property type="match status" value="1"/>
</dbReference>
<evidence type="ECO:0000313" key="10">
    <source>
        <dbReference type="Proteomes" id="UP000198604"/>
    </source>
</evidence>
<keyword evidence="3 6" id="KW-0732">Signal</keyword>
<dbReference type="SUPFAM" id="SSF50494">
    <property type="entry name" value="Trypsin-like serine proteases"/>
    <property type="match status" value="1"/>
</dbReference>
<dbReference type="EC" id="3.4.21.-" evidence="6"/>
<comment type="similarity">
    <text evidence="1 6">Belongs to the peptidase S1B family.</text>
</comment>
<keyword evidence="2 6" id="KW-0645">Protease</keyword>
<accession>A0A0E3WEU5</accession>
<keyword evidence="5 6" id="KW-0720">Serine protease</keyword>
<dbReference type="GO" id="GO:0006508">
    <property type="term" value="P:proteolysis"/>
    <property type="evidence" value="ECO:0007669"/>
    <property type="project" value="UniProtKB-KW"/>
</dbReference>
<sequence precursor="true">MNYKKSLCSALLLATLFGTTVPVFVSANETTTSTTTSEAVTTESTTGLPVPTTELTENTTTIEAIVSSTEVSKTEEATTQESQARTKDDAVAELENSGILEAIIGKDDQYRINNTTVHPYRSVVHLEMRYGNDYYVGTGTLIAPNTIITVAHNVFNQSTGKWADSVVATPAQNGTVAPYGRFSSTTYYIMRGYKTEGEVTPSNYDIAIIKLNQNVPSSIGSLSISTSINRGERVQIPGYPAHSSAKQGYMYTSFGQIDDLNTKLIGHLVDAEGGNSGSPILNANNQIVGVHSSGHYTSGIYGDYNFGTRIDDQAINLINHATNNGDGSLDIASNKETTTGKTYRLYNPGVRRHIFTQNLDEAQVLTTRGWQFEGLSFRTVSNGTPVYRM</sequence>
<evidence type="ECO:0000256" key="6">
    <source>
        <dbReference type="RuleBase" id="RU004296"/>
    </source>
</evidence>
<dbReference type="InterPro" id="IPR043708">
    <property type="entry name" value="DUF5648"/>
</dbReference>
<dbReference type="InterPro" id="IPR043504">
    <property type="entry name" value="Peptidase_S1_PA_chymotrypsin"/>
</dbReference>
<dbReference type="Pfam" id="PF00089">
    <property type="entry name" value="Trypsin"/>
    <property type="match status" value="1"/>
</dbReference>
<dbReference type="PRINTS" id="PR00839">
    <property type="entry name" value="V8PROTEASE"/>
</dbReference>
<reference evidence="10" key="1">
    <citation type="submission" date="2015-03" db="EMBL/GenBank/DDBJ databases">
        <authorList>
            <person name="Urmite Genomes"/>
        </authorList>
    </citation>
    <scope>NUCLEOTIDE SEQUENCE [LARGE SCALE GENOMIC DNA]</scope>
    <source>
        <strain evidence="10">FF10</strain>
    </source>
</reference>
<gene>
    <name evidence="9" type="ORF">BN1356_00675</name>
</gene>
<evidence type="ECO:0000313" key="9">
    <source>
        <dbReference type="EMBL" id="CQR24317.1"/>
    </source>
</evidence>
<dbReference type="InterPro" id="IPR008256">
    <property type="entry name" value="Peptidase_S1B"/>
</dbReference>
<dbReference type="InterPro" id="IPR050966">
    <property type="entry name" value="Glutamyl_endopeptidase"/>
</dbReference>
<keyword evidence="4 6" id="KW-0378">Hydrolase</keyword>
<keyword evidence="10" id="KW-1185">Reference proteome</keyword>
<dbReference type="GO" id="GO:0004252">
    <property type="term" value="F:serine-type endopeptidase activity"/>
    <property type="evidence" value="ECO:0007669"/>
    <property type="project" value="InterPro"/>
</dbReference>
<dbReference type="PANTHER" id="PTHR15462:SF8">
    <property type="entry name" value="SERINE PROTEASE"/>
    <property type="match status" value="1"/>
</dbReference>
<evidence type="ECO:0000259" key="7">
    <source>
        <dbReference type="Pfam" id="PF00089"/>
    </source>
</evidence>
<feature type="signal peptide" evidence="6">
    <location>
        <begin position="1"/>
        <end position="27"/>
    </location>
</feature>
<dbReference type="InterPro" id="IPR009003">
    <property type="entry name" value="Peptidase_S1_PA"/>
</dbReference>